<feature type="compositionally biased region" description="Basic residues" evidence="1">
    <location>
        <begin position="1"/>
        <end position="13"/>
    </location>
</feature>
<dbReference type="InterPro" id="IPR053781">
    <property type="entry name" value="F-box_AtFBL13-like"/>
</dbReference>
<dbReference type="AlphaFoldDB" id="A0A835BDJ8"/>
<feature type="compositionally biased region" description="Basic and acidic residues" evidence="1">
    <location>
        <begin position="463"/>
        <end position="474"/>
    </location>
</feature>
<organism evidence="3 4">
    <name type="scientific">Digitaria exilis</name>
    <dbReference type="NCBI Taxonomy" id="1010633"/>
    <lineage>
        <taxon>Eukaryota</taxon>
        <taxon>Viridiplantae</taxon>
        <taxon>Streptophyta</taxon>
        <taxon>Embryophyta</taxon>
        <taxon>Tracheophyta</taxon>
        <taxon>Spermatophyta</taxon>
        <taxon>Magnoliopsida</taxon>
        <taxon>Liliopsida</taxon>
        <taxon>Poales</taxon>
        <taxon>Poaceae</taxon>
        <taxon>PACMAD clade</taxon>
        <taxon>Panicoideae</taxon>
        <taxon>Panicodae</taxon>
        <taxon>Paniceae</taxon>
        <taxon>Anthephorinae</taxon>
        <taxon>Digitaria</taxon>
    </lineage>
</organism>
<comment type="caution">
    <text evidence="3">The sequence shown here is derived from an EMBL/GenBank/DDBJ whole genome shotgun (WGS) entry which is preliminary data.</text>
</comment>
<accession>A0A835BDJ8</accession>
<feature type="region of interest" description="Disordered" evidence="1">
    <location>
        <begin position="461"/>
        <end position="484"/>
    </location>
</feature>
<evidence type="ECO:0000313" key="3">
    <source>
        <dbReference type="EMBL" id="KAF8685853.1"/>
    </source>
</evidence>
<dbReference type="InterPro" id="IPR032675">
    <property type="entry name" value="LRR_dom_sf"/>
</dbReference>
<dbReference type="InterPro" id="IPR053197">
    <property type="entry name" value="F-box_SCFL_complex_component"/>
</dbReference>
<dbReference type="PANTHER" id="PTHR34223">
    <property type="entry name" value="OS11G0201299 PROTEIN"/>
    <property type="match status" value="1"/>
</dbReference>
<feature type="domain" description="F-box" evidence="2">
    <location>
        <begin position="486"/>
        <end position="544"/>
    </location>
</feature>
<proteinExistence type="predicted"/>
<reference evidence="3" key="1">
    <citation type="submission" date="2020-07" db="EMBL/GenBank/DDBJ databases">
        <title>Genome sequence and genetic diversity analysis of an under-domesticated orphan crop, white fonio (Digitaria exilis).</title>
        <authorList>
            <person name="Bennetzen J.L."/>
            <person name="Chen S."/>
            <person name="Ma X."/>
            <person name="Wang X."/>
            <person name="Yssel A.E.J."/>
            <person name="Chaluvadi S.R."/>
            <person name="Johnson M."/>
            <person name="Gangashetty P."/>
            <person name="Hamidou F."/>
            <person name="Sanogo M.D."/>
            <person name="Zwaenepoel A."/>
            <person name="Wallace J."/>
            <person name="Van De Peer Y."/>
            <person name="Van Deynze A."/>
        </authorList>
    </citation>
    <scope>NUCLEOTIDE SEQUENCE</scope>
    <source>
        <tissue evidence="3">Leaves</tissue>
    </source>
</reference>
<dbReference type="Gene3D" id="1.20.1280.50">
    <property type="match status" value="1"/>
</dbReference>
<dbReference type="InterPro" id="IPR001810">
    <property type="entry name" value="F-box_dom"/>
</dbReference>
<keyword evidence="4" id="KW-1185">Reference proteome</keyword>
<dbReference type="EMBL" id="JACEFO010002082">
    <property type="protein sequence ID" value="KAF8685853.1"/>
    <property type="molecule type" value="Genomic_DNA"/>
</dbReference>
<feature type="compositionally biased region" description="Low complexity" evidence="1">
    <location>
        <begin position="108"/>
        <end position="130"/>
    </location>
</feature>
<dbReference type="InterPro" id="IPR036047">
    <property type="entry name" value="F-box-like_dom_sf"/>
</dbReference>
<dbReference type="PROSITE" id="PS50181">
    <property type="entry name" value="FBOX"/>
    <property type="match status" value="2"/>
</dbReference>
<dbReference type="Gene3D" id="3.80.10.10">
    <property type="entry name" value="Ribonuclease Inhibitor"/>
    <property type="match status" value="1"/>
</dbReference>
<sequence>MGRHDTRKARRANGRPDTINRPMGRAVGRGRGTRHGSGTARPARRHGQARRAAARHGGPPGRASTAPLTPASQQVRDLAPPPPSLSPPQSCSPPPPISSPQSPPAPPGAAARSLASPPQQRSPAAAAGPAKVSVSSVCPTITDPRLCQFLQCRRTRGVRRNASRGNGRGGGGGIESLPDGVLQHILGFLPSEEAVRTCVLARRWRHLWKSTTVLRVRCPYPDEPVSVEDLRSFMNHLLLHRGGAPLDTCYLRFMHCLSSSQDDVPHVNLWFRHVVMCKVRVLSLFIFGRSTGEPWVELDKRPLISQHLVRLQLDGVLLRNSLLNFSSCSALEHLELMDCELSSVKEIVSESLKHLTILDLMGTAGDHRIRIYTPNLVWLCLEYFERTPLLEKMPSLVKATAPLHRLLPFPHDPTPTCLSSPPGAAAFIGVAAAGPAQQDLLLIVSVSSVCPQHNRPCAGARGMFDEMPRGETSKTKRAVRSRASGGGAIESLPDGVLQHILGFLQSEEAVRTCVLARRWRHLWKSATGLRVGVGIWDPRLWVSVEDLRSLTNHLLLLRGGAPLDTCYFTFKHQLSNHDDVPHTWVELDNRPLISKHLARLQLFPFSREDSPA</sequence>
<dbReference type="SUPFAM" id="SSF52058">
    <property type="entry name" value="L domain-like"/>
    <property type="match status" value="1"/>
</dbReference>
<name>A0A835BDJ8_9POAL</name>
<evidence type="ECO:0000259" key="2">
    <source>
        <dbReference type="PROSITE" id="PS50181"/>
    </source>
</evidence>
<dbReference type="SMART" id="SM00256">
    <property type="entry name" value="FBOX"/>
    <property type="match status" value="2"/>
</dbReference>
<gene>
    <name evidence="3" type="ORF">HU200_043765</name>
</gene>
<dbReference type="Pfam" id="PF00646">
    <property type="entry name" value="F-box"/>
    <property type="match status" value="2"/>
</dbReference>
<protein>
    <recommendedName>
        <fullName evidence="2">F-box domain-containing protein</fullName>
    </recommendedName>
</protein>
<evidence type="ECO:0000256" key="1">
    <source>
        <dbReference type="SAM" id="MobiDB-lite"/>
    </source>
</evidence>
<dbReference type="SUPFAM" id="SSF81383">
    <property type="entry name" value="F-box domain"/>
    <property type="match status" value="2"/>
</dbReference>
<dbReference type="PANTHER" id="PTHR34223:SF107">
    <property type="entry name" value="F-BOX DOMAIN-CONTAINING PROTEIN"/>
    <property type="match status" value="1"/>
</dbReference>
<dbReference type="Proteomes" id="UP000636709">
    <property type="component" value="Unassembled WGS sequence"/>
</dbReference>
<feature type="compositionally biased region" description="Pro residues" evidence="1">
    <location>
        <begin position="79"/>
        <end position="107"/>
    </location>
</feature>
<dbReference type="CDD" id="cd22160">
    <property type="entry name" value="F-box_AtFBL13-like"/>
    <property type="match status" value="2"/>
</dbReference>
<feature type="region of interest" description="Disordered" evidence="1">
    <location>
        <begin position="1"/>
        <end position="130"/>
    </location>
</feature>
<evidence type="ECO:0000313" key="4">
    <source>
        <dbReference type="Proteomes" id="UP000636709"/>
    </source>
</evidence>
<feature type="compositionally biased region" description="Basic residues" evidence="1">
    <location>
        <begin position="42"/>
        <end position="54"/>
    </location>
</feature>
<feature type="compositionally biased region" description="Polar residues" evidence="1">
    <location>
        <begin position="66"/>
        <end position="75"/>
    </location>
</feature>
<dbReference type="OrthoDB" id="1933116at2759"/>
<feature type="domain" description="F-box" evidence="2">
    <location>
        <begin position="171"/>
        <end position="217"/>
    </location>
</feature>